<evidence type="ECO:0000256" key="1">
    <source>
        <dbReference type="SAM" id="MobiDB-lite"/>
    </source>
</evidence>
<gene>
    <name evidence="2" type="ORF">PXEA_LOCUS16193</name>
</gene>
<name>A0A3S5BFW7_9PLAT</name>
<proteinExistence type="predicted"/>
<dbReference type="AlphaFoldDB" id="A0A3S5BFW7"/>
<dbReference type="EMBL" id="CAAALY010058222">
    <property type="protein sequence ID" value="VEL22753.1"/>
    <property type="molecule type" value="Genomic_DNA"/>
</dbReference>
<feature type="compositionally biased region" description="Low complexity" evidence="1">
    <location>
        <begin position="100"/>
        <end position="114"/>
    </location>
</feature>
<evidence type="ECO:0000313" key="2">
    <source>
        <dbReference type="EMBL" id="VEL22753.1"/>
    </source>
</evidence>
<organism evidence="2 3">
    <name type="scientific">Protopolystoma xenopodis</name>
    <dbReference type="NCBI Taxonomy" id="117903"/>
    <lineage>
        <taxon>Eukaryota</taxon>
        <taxon>Metazoa</taxon>
        <taxon>Spiralia</taxon>
        <taxon>Lophotrochozoa</taxon>
        <taxon>Platyhelminthes</taxon>
        <taxon>Monogenea</taxon>
        <taxon>Polyopisthocotylea</taxon>
        <taxon>Polystomatidea</taxon>
        <taxon>Polystomatidae</taxon>
        <taxon>Protopolystoma</taxon>
    </lineage>
</organism>
<accession>A0A3S5BFW7</accession>
<sequence length="123" mass="11825">MLSHTKSTTGQDVSDTTSAHAIATSGHNASSSTSTNIASSSSNVAGQTNPVVSTTPSGGGVIGNGGNNSGSERKVLGSVATSACTKSNSNPQPISGQIPAANTSTSGSSASESTNQGNPTVNC</sequence>
<comment type="caution">
    <text evidence="2">The sequence shown here is derived from an EMBL/GenBank/DDBJ whole genome shotgun (WGS) entry which is preliminary data.</text>
</comment>
<evidence type="ECO:0000313" key="3">
    <source>
        <dbReference type="Proteomes" id="UP000784294"/>
    </source>
</evidence>
<dbReference type="Proteomes" id="UP000784294">
    <property type="component" value="Unassembled WGS sequence"/>
</dbReference>
<feature type="compositionally biased region" description="Low complexity" evidence="1">
    <location>
        <begin position="28"/>
        <end position="43"/>
    </location>
</feature>
<feature type="compositionally biased region" description="Gly residues" evidence="1">
    <location>
        <begin position="57"/>
        <end position="68"/>
    </location>
</feature>
<protein>
    <submittedName>
        <fullName evidence="2">Uncharacterized protein</fullName>
    </submittedName>
</protein>
<feature type="region of interest" description="Disordered" evidence="1">
    <location>
        <begin position="1"/>
        <end position="123"/>
    </location>
</feature>
<feature type="compositionally biased region" description="Polar residues" evidence="1">
    <location>
        <begin position="1"/>
        <end position="19"/>
    </location>
</feature>
<keyword evidence="3" id="KW-1185">Reference proteome</keyword>
<reference evidence="2" key="1">
    <citation type="submission" date="2018-11" db="EMBL/GenBank/DDBJ databases">
        <authorList>
            <consortium name="Pathogen Informatics"/>
        </authorList>
    </citation>
    <scope>NUCLEOTIDE SEQUENCE</scope>
</reference>
<feature type="compositionally biased region" description="Polar residues" evidence="1">
    <location>
        <begin position="79"/>
        <end position="95"/>
    </location>
</feature>
<feature type="compositionally biased region" description="Polar residues" evidence="1">
    <location>
        <begin position="44"/>
        <end position="56"/>
    </location>
</feature>